<dbReference type="Proteomes" id="UP000095492">
    <property type="component" value="Unassembled WGS sequence"/>
</dbReference>
<dbReference type="GO" id="GO:0019323">
    <property type="term" value="P:pentose catabolic process"/>
    <property type="evidence" value="ECO:0007669"/>
    <property type="project" value="TreeGrafter"/>
</dbReference>
<evidence type="ECO:0000259" key="3">
    <source>
        <dbReference type="SMART" id="SM01007"/>
    </source>
</evidence>
<dbReference type="OrthoDB" id="9794581at2"/>
<dbReference type="AlphaFoldDB" id="A0A173S2D5"/>
<reference evidence="4 5" key="1">
    <citation type="submission" date="2015-09" db="EMBL/GenBank/DDBJ databases">
        <authorList>
            <consortium name="Pathogen Informatics"/>
        </authorList>
    </citation>
    <scope>NUCLEOTIDE SEQUENCE [LARGE SCALE GENOMIC DNA]</scope>
    <source>
        <strain evidence="4 5">2789STDY5608891</strain>
    </source>
</reference>
<dbReference type="SUPFAM" id="SSF53639">
    <property type="entry name" value="AraD/HMP-PK domain-like"/>
    <property type="match status" value="1"/>
</dbReference>
<dbReference type="InterPro" id="IPR050197">
    <property type="entry name" value="Aldolase_class_II_sugar_metab"/>
</dbReference>
<dbReference type="PANTHER" id="PTHR22789:SF0">
    <property type="entry name" value="3-OXO-TETRONATE 4-PHOSPHATE DECARBOXYLASE-RELATED"/>
    <property type="match status" value="1"/>
</dbReference>
<evidence type="ECO:0000256" key="1">
    <source>
        <dbReference type="ARBA" id="ARBA00022723"/>
    </source>
</evidence>
<dbReference type="RefSeq" id="WP_021738208.1">
    <property type="nucleotide sequence ID" value="NZ_CABKSU010000025.1"/>
</dbReference>
<dbReference type="InterPro" id="IPR036409">
    <property type="entry name" value="Aldolase_II/adducin_N_sf"/>
</dbReference>
<dbReference type="GeneID" id="42785741"/>
<name>A0A173S2D5_EUBRA</name>
<keyword evidence="2 4" id="KW-0456">Lyase</keyword>
<dbReference type="Gene3D" id="3.40.225.10">
    <property type="entry name" value="Class II aldolase/adducin N-terminal domain"/>
    <property type="match status" value="1"/>
</dbReference>
<keyword evidence="1" id="KW-0479">Metal-binding</keyword>
<dbReference type="GO" id="GO:0005829">
    <property type="term" value="C:cytosol"/>
    <property type="evidence" value="ECO:0007669"/>
    <property type="project" value="TreeGrafter"/>
</dbReference>
<dbReference type="GO" id="GO:0046872">
    <property type="term" value="F:metal ion binding"/>
    <property type="evidence" value="ECO:0007669"/>
    <property type="project" value="UniProtKB-KW"/>
</dbReference>
<dbReference type="Pfam" id="PF00596">
    <property type="entry name" value="Aldolase_II"/>
    <property type="match status" value="1"/>
</dbReference>
<dbReference type="EMBL" id="CYYA01000004">
    <property type="protein sequence ID" value="CUM84473.1"/>
    <property type="molecule type" value="Genomic_DNA"/>
</dbReference>
<organism evidence="4 5">
    <name type="scientific">Eubacterium ramulus</name>
    <dbReference type="NCBI Taxonomy" id="39490"/>
    <lineage>
        <taxon>Bacteria</taxon>
        <taxon>Bacillati</taxon>
        <taxon>Bacillota</taxon>
        <taxon>Clostridia</taxon>
        <taxon>Eubacteriales</taxon>
        <taxon>Eubacteriaceae</taxon>
        <taxon>Eubacterium</taxon>
    </lineage>
</organism>
<protein>
    <submittedName>
        <fullName evidence="4">L-fuculose phosphate aldolase</fullName>
        <ecNumber evidence="4">4.1.2.17</ecNumber>
    </submittedName>
</protein>
<evidence type="ECO:0000313" key="4">
    <source>
        <dbReference type="EMBL" id="CUM84473.1"/>
    </source>
</evidence>
<evidence type="ECO:0000256" key="2">
    <source>
        <dbReference type="ARBA" id="ARBA00023239"/>
    </source>
</evidence>
<feature type="domain" description="Class II aldolase/adducin N-terminal" evidence="3">
    <location>
        <begin position="10"/>
        <end position="188"/>
    </location>
</feature>
<proteinExistence type="predicted"/>
<accession>A0A173S2D5</accession>
<evidence type="ECO:0000313" key="5">
    <source>
        <dbReference type="Proteomes" id="UP000095492"/>
    </source>
</evidence>
<sequence>MELNAMKEREAICDVCHKMWQRGIVAANDGNVSVKLEDGTFLCTPSGVSKAAMTPEILVHLAADGSVISAAEGYKPSSEMKMHFRCYAEREDVKAVVHAHPPIATSYASMGRALDGYQAMEFIVNLGAVPIAPYAQPSTDEVPDSIAPFLQDHDAILLAHHGALTVGDSLTRAYFRMESLEMFAKTSLYIHLLGGAPDMPQDKIDALIDLRNNGYKIPGRHPGYVKYNEPEGDNQ</sequence>
<dbReference type="SMART" id="SM01007">
    <property type="entry name" value="Aldolase_II"/>
    <property type="match status" value="1"/>
</dbReference>
<dbReference type="PANTHER" id="PTHR22789">
    <property type="entry name" value="FUCULOSE PHOSPHATE ALDOLASE"/>
    <property type="match status" value="1"/>
</dbReference>
<gene>
    <name evidence="4" type="primary">fucA</name>
    <name evidence="4" type="ORF">ERS852448_00733</name>
</gene>
<dbReference type="GO" id="GO:0008738">
    <property type="term" value="F:L-fuculose-phosphate aldolase activity"/>
    <property type="evidence" value="ECO:0007669"/>
    <property type="project" value="UniProtKB-EC"/>
</dbReference>
<dbReference type="EC" id="4.1.2.17" evidence="4"/>
<dbReference type="STRING" id="39490.ERS852448_00733"/>
<dbReference type="InterPro" id="IPR001303">
    <property type="entry name" value="Aldolase_II/adducin_N"/>
</dbReference>